<protein>
    <submittedName>
        <fullName evidence="2">Uncharacterized protein</fullName>
    </submittedName>
</protein>
<evidence type="ECO:0000256" key="1">
    <source>
        <dbReference type="SAM" id="MobiDB-lite"/>
    </source>
</evidence>
<sequence length="60" mass="5986">CHASKRATGRTCPIGTGETASRSSSSTAASWAPTCGSTRWCRWRNVASAASPTTGGAAAA</sequence>
<feature type="region of interest" description="Disordered" evidence="1">
    <location>
        <begin position="1"/>
        <end position="33"/>
    </location>
</feature>
<organism evidence="2">
    <name type="scientific">uncultured Thermomicrobiales bacterium</name>
    <dbReference type="NCBI Taxonomy" id="1645740"/>
    <lineage>
        <taxon>Bacteria</taxon>
        <taxon>Pseudomonadati</taxon>
        <taxon>Thermomicrobiota</taxon>
        <taxon>Thermomicrobia</taxon>
        <taxon>Thermomicrobiales</taxon>
        <taxon>environmental samples</taxon>
    </lineage>
</organism>
<feature type="non-terminal residue" evidence="2">
    <location>
        <position position="1"/>
    </location>
</feature>
<gene>
    <name evidence="2" type="ORF">AVDCRST_MAG59-5297</name>
</gene>
<dbReference type="EMBL" id="CADCWF010000371">
    <property type="protein sequence ID" value="CAA9584612.1"/>
    <property type="molecule type" value="Genomic_DNA"/>
</dbReference>
<name>A0A6J4VP39_9BACT</name>
<proteinExistence type="predicted"/>
<dbReference type="AlphaFoldDB" id="A0A6J4VP39"/>
<evidence type="ECO:0000313" key="2">
    <source>
        <dbReference type="EMBL" id="CAA9584612.1"/>
    </source>
</evidence>
<reference evidence="2" key="1">
    <citation type="submission" date="2020-02" db="EMBL/GenBank/DDBJ databases">
        <authorList>
            <person name="Meier V. D."/>
        </authorList>
    </citation>
    <scope>NUCLEOTIDE SEQUENCE</scope>
    <source>
        <strain evidence="2">AVDCRST_MAG59</strain>
    </source>
</reference>
<feature type="compositionally biased region" description="Low complexity" evidence="1">
    <location>
        <begin position="16"/>
        <end position="33"/>
    </location>
</feature>
<accession>A0A6J4VP39</accession>
<feature type="non-terminal residue" evidence="2">
    <location>
        <position position="60"/>
    </location>
</feature>